<dbReference type="Proteomes" id="UP001296921">
    <property type="component" value="Unassembled WGS sequence"/>
</dbReference>
<comment type="subcellular location">
    <subcellularLocation>
        <location evidence="1">Membrane</location>
        <topology evidence="1">Multi-pass membrane protein</topology>
    </subcellularLocation>
</comment>
<feature type="transmembrane region" description="Helical" evidence="7">
    <location>
        <begin position="172"/>
        <end position="194"/>
    </location>
</feature>
<feature type="domain" description="ABC transporter" evidence="8">
    <location>
        <begin position="488"/>
        <end position="724"/>
    </location>
</feature>
<feature type="transmembrane region" description="Helical" evidence="7">
    <location>
        <begin position="206"/>
        <end position="226"/>
    </location>
</feature>
<dbReference type="InterPro" id="IPR003439">
    <property type="entry name" value="ABC_transporter-like_ATP-bd"/>
</dbReference>
<dbReference type="PROSITE" id="PS00211">
    <property type="entry name" value="ABC_TRANSPORTER_1"/>
    <property type="match status" value="1"/>
</dbReference>
<reference evidence="11 12" key="1">
    <citation type="submission" date="2020-11" db="EMBL/GenBank/DDBJ databases">
        <title>Insectihabitans protaetiae gen. nov. sp. nov. and Insectihabitans allomyrinae sp. nov., isolated from larvae of Protaetia brevitarsis seulensis and Allomyrina dichotoma, respectively.</title>
        <authorList>
            <person name="Lee S.D."/>
            <person name="Byeon Y.-S."/>
            <person name="Kim S.-M."/>
            <person name="Yang H.L."/>
            <person name="Kim I.S."/>
        </authorList>
    </citation>
    <scope>NUCLEOTIDE SEQUENCE [LARGE SCALE GENOMIC DNA]</scope>
    <source>
        <strain evidence="11 12">BWR-B9</strain>
    </source>
</reference>
<dbReference type="CDD" id="cd03245">
    <property type="entry name" value="ABCC_bacteriocin_exporters"/>
    <property type="match status" value="1"/>
</dbReference>
<dbReference type="SMART" id="SM00382">
    <property type="entry name" value="AAA"/>
    <property type="match status" value="1"/>
</dbReference>
<dbReference type="Pfam" id="PF00005">
    <property type="entry name" value="ABC_tran"/>
    <property type="match status" value="1"/>
</dbReference>
<feature type="transmembrane region" description="Helical" evidence="7">
    <location>
        <begin position="312"/>
        <end position="333"/>
    </location>
</feature>
<dbReference type="NCBIfam" id="TIGR03375">
    <property type="entry name" value="type_I_sec_LssB"/>
    <property type="match status" value="1"/>
</dbReference>
<keyword evidence="2 7" id="KW-0812">Transmembrane</keyword>
<evidence type="ECO:0000313" key="12">
    <source>
        <dbReference type="Proteomes" id="UP001296921"/>
    </source>
</evidence>
<keyword evidence="5 7" id="KW-1133">Transmembrane helix</keyword>
<feature type="transmembrane region" description="Helical" evidence="7">
    <location>
        <begin position="396"/>
        <end position="416"/>
    </location>
</feature>
<dbReference type="PANTHER" id="PTHR24221">
    <property type="entry name" value="ATP-BINDING CASSETTE SUB-FAMILY B"/>
    <property type="match status" value="1"/>
</dbReference>
<dbReference type="Pfam" id="PF00664">
    <property type="entry name" value="ABC_membrane"/>
    <property type="match status" value="1"/>
</dbReference>
<feature type="transmembrane region" description="Helical" evidence="7">
    <location>
        <begin position="428"/>
        <end position="450"/>
    </location>
</feature>
<dbReference type="InterPro" id="IPR017871">
    <property type="entry name" value="ABC_transporter-like_CS"/>
</dbReference>
<dbReference type="InterPro" id="IPR011527">
    <property type="entry name" value="ABC1_TM_dom"/>
</dbReference>
<gene>
    <name evidence="11" type="ORF">I2494_18170</name>
</gene>
<comment type="caution">
    <text evidence="11">The sequence shown here is derived from an EMBL/GenBank/DDBJ whole genome shotgun (WGS) entry which is preliminary data.</text>
</comment>
<evidence type="ECO:0000256" key="7">
    <source>
        <dbReference type="SAM" id="Phobius"/>
    </source>
</evidence>
<name>A0ABS1IV29_9GAMM</name>
<evidence type="ECO:0000313" key="11">
    <source>
        <dbReference type="EMBL" id="MBK5145603.1"/>
    </source>
</evidence>
<keyword evidence="12" id="KW-1185">Reference proteome</keyword>
<sequence>MQGITMSQDFVPAMDAQQDSLLWSIQWLATYYNKPTSTAVLYAGLPKEKKLTPQLALRMLDKIAMGCAWVERDLEQLFSYLFPVVIACKNGNYCIITKRNKEKNSTFTYLVVLPDNAGEVTISASSVSDMYAGYVLLCNPKPKLEERNNDYLPKPNKEVHWLFSTLWRYRHYFISAAFAALLANVLTLASTFFTMNVYDRVVPTQAYVTLWSLAIGVFVAIIFEFISRLVRSHLFDIAGKKADLLIGSMLFRQVLSIRMEGKPQSSGSFANQLREFESVRDFITSATLSTLSDLPFCALFLFIIYLVCGPLVIVPLCAVPIILIVSVFIQWPLARNMKENLREISLKQGLLIETVDGLESLKAVQGEGIMQKRWDDFSALAASTSMKSKALSSTTTTFVTFIQQITTVVVVIWGVYLIHAGELTMGSMIGAVILSGRTLSPLVSVVGLAIRFQQAKAALASLNQLMNIPTERNEKIHYLSSPNFIGHLRLKNVSFSYPGSGMMASPTVLQNINISIRQGERIAILGSIGGGKSTLLKVIARLFQPSSGQLMIDNVDATQVDPADWRRSIGYVGQDSRLFFGTLRENVTIGNPSATTEELLNVARITGLEHVASRHPLGFEMPIGEMGQGISGGQKQLVSLARCLLLNPKVLLMDEPTSSMDAMTELQFIKKLKNSIQDQTVILVTHRFSLLELVDRLIVLDEGKVIADGLKDEVIAALKANGRAQ</sequence>
<evidence type="ECO:0000256" key="6">
    <source>
        <dbReference type="ARBA" id="ARBA00023136"/>
    </source>
</evidence>
<protein>
    <submittedName>
        <fullName evidence="11">Type I secretion system permease/ATPase</fullName>
    </submittedName>
</protein>
<dbReference type="CDD" id="cd18587">
    <property type="entry name" value="ABC_6TM_LapB_like"/>
    <property type="match status" value="1"/>
</dbReference>
<evidence type="ECO:0000256" key="2">
    <source>
        <dbReference type="ARBA" id="ARBA00022692"/>
    </source>
</evidence>
<dbReference type="PROSITE" id="PS50893">
    <property type="entry name" value="ABC_TRANSPORTER_2"/>
    <property type="match status" value="1"/>
</dbReference>
<dbReference type="PROSITE" id="PS50929">
    <property type="entry name" value="ABC_TM1F"/>
    <property type="match status" value="1"/>
</dbReference>
<dbReference type="EMBL" id="JADRCR010000012">
    <property type="protein sequence ID" value="MBK5145603.1"/>
    <property type="molecule type" value="Genomic_DNA"/>
</dbReference>
<evidence type="ECO:0000256" key="1">
    <source>
        <dbReference type="ARBA" id="ARBA00004141"/>
    </source>
</evidence>
<dbReference type="InterPro" id="IPR017750">
    <property type="entry name" value="ATPase_T1SS"/>
</dbReference>
<evidence type="ECO:0000259" key="10">
    <source>
        <dbReference type="PROSITE" id="PS50990"/>
    </source>
</evidence>
<keyword evidence="3" id="KW-0547">Nucleotide-binding</keyword>
<evidence type="ECO:0000256" key="5">
    <source>
        <dbReference type="ARBA" id="ARBA00022989"/>
    </source>
</evidence>
<proteinExistence type="predicted"/>
<dbReference type="InterPro" id="IPR039421">
    <property type="entry name" value="Type_1_exporter"/>
</dbReference>
<evidence type="ECO:0000259" key="8">
    <source>
        <dbReference type="PROSITE" id="PS50893"/>
    </source>
</evidence>
<feature type="domain" description="Peptidase C39" evidence="10">
    <location>
        <begin position="14"/>
        <end position="138"/>
    </location>
</feature>
<dbReference type="PANTHER" id="PTHR24221:SF248">
    <property type="entry name" value="ABC TRANSPORTER TRANSMEMBRANE REGION"/>
    <property type="match status" value="1"/>
</dbReference>
<feature type="domain" description="ABC transmembrane type-1" evidence="9">
    <location>
        <begin position="176"/>
        <end position="454"/>
    </location>
</feature>
<accession>A0ABS1IV29</accession>
<dbReference type="InterPro" id="IPR003593">
    <property type="entry name" value="AAA+_ATPase"/>
</dbReference>
<organism evidence="11 12">
    <name type="scientific">Limnobaculum allomyrinae</name>
    <dbReference type="NCBI Taxonomy" id="2791986"/>
    <lineage>
        <taxon>Bacteria</taxon>
        <taxon>Pseudomonadati</taxon>
        <taxon>Pseudomonadota</taxon>
        <taxon>Gammaproteobacteria</taxon>
        <taxon>Enterobacterales</taxon>
        <taxon>Budviciaceae</taxon>
        <taxon>Limnobaculum</taxon>
    </lineage>
</organism>
<evidence type="ECO:0000256" key="3">
    <source>
        <dbReference type="ARBA" id="ARBA00022741"/>
    </source>
</evidence>
<keyword evidence="4" id="KW-0067">ATP-binding</keyword>
<evidence type="ECO:0000259" key="9">
    <source>
        <dbReference type="PROSITE" id="PS50929"/>
    </source>
</evidence>
<dbReference type="Pfam" id="PF03412">
    <property type="entry name" value="Peptidase_C39"/>
    <property type="match status" value="1"/>
</dbReference>
<evidence type="ECO:0000256" key="4">
    <source>
        <dbReference type="ARBA" id="ARBA00022840"/>
    </source>
</evidence>
<dbReference type="InterPro" id="IPR005074">
    <property type="entry name" value="Peptidase_C39"/>
</dbReference>
<dbReference type="PROSITE" id="PS50990">
    <property type="entry name" value="PEPTIDASE_C39"/>
    <property type="match status" value="1"/>
</dbReference>
<keyword evidence="6 7" id="KW-0472">Membrane</keyword>